<evidence type="ECO:0000259" key="9">
    <source>
        <dbReference type="PROSITE" id="PS50836"/>
    </source>
</evidence>
<evidence type="ECO:0000256" key="7">
    <source>
        <dbReference type="SAM" id="Phobius"/>
    </source>
</evidence>
<keyword evidence="2" id="KW-0813">Transport</keyword>
<dbReference type="PANTHER" id="PTHR23130:SF157">
    <property type="entry name" value="AUXIN-INDUCED IN ROOT CULTURES PROTEIN 12"/>
    <property type="match status" value="1"/>
</dbReference>
<gene>
    <name evidence="10" type="ORF">FSB_LOCUS45254</name>
</gene>
<reference evidence="10" key="1">
    <citation type="submission" date="2018-02" db="EMBL/GenBank/DDBJ databases">
        <authorList>
            <person name="Cohen D.B."/>
            <person name="Kent A.D."/>
        </authorList>
    </citation>
    <scope>NUCLEOTIDE SEQUENCE</scope>
</reference>
<dbReference type="PANTHER" id="PTHR23130">
    <property type="entry name" value="CYTOCHROME B561 AND DOMON DOMAIN-CONTAINING PROTEIN"/>
    <property type="match status" value="1"/>
</dbReference>
<dbReference type="Pfam" id="PF04526">
    <property type="entry name" value="DUF568"/>
    <property type="match status" value="1"/>
</dbReference>
<organism evidence="10">
    <name type="scientific">Fagus sylvatica</name>
    <name type="common">Beechnut</name>
    <dbReference type="NCBI Taxonomy" id="28930"/>
    <lineage>
        <taxon>Eukaryota</taxon>
        <taxon>Viridiplantae</taxon>
        <taxon>Streptophyta</taxon>
        <taxon>Embryophyta</taxon>
        <taxon>Tracheophyta</taxon>
        <taxon>Spermatophyta</taxon>
        <taxon>Magnoliopsida</taxon>
        <taxon>eudicotyledons</taxon>
        <taxon>Gunneridae</taxon>
        <taxon>Pentapetalae</taxon>
        <taxon>rosids</taxon>
        <taxon>fabids</taxon>
        <taxon>Fagales</taxon>
        <taxon>Fagaceae</taxon>
        <taxon>Fagus</taxon>
    </lineage>
</organism>
<keyword evidence="4" id="KW-0249">Electron transport</keyword>
<keyword evidence="5 7" id="KW-0472">Membrane</keyword>
<evidence type="ECO:0000313" key="10">
    <source>
        <dbReference type="EMBL" id="SPD17372.1"/>
    </source>
</evidence>
<evidence type="ECO:0000256" key="4">
    <source>
        <dbReference type="ARBA" id="ARBA00022982"/>
    </source>
</evidence>
<evidence type="ECO:0000256" key="2">
    <source>
        <dbReference type="ARBA" id="ARBA00022448"/>
    </source>
</evidence>
<feature type="chain" id="PRO_5014601803" description="DOMON domain-containing protein" evidence="8">
    <location>
        <begin position="21"/>
        <end position="249"/>
    </location>
</feature>
<keyword evidence="7" id="KW-1133">Transmembrane helix</keyword>
<feature type="domain" description="DOMON" evidence="9">
    <location>
        <begin position="45"/>
        <end position="158"/>
    </location>
</feature>
<keyword evidence="7" id="KW-0812">Transmembrane</keyword>
<feature type="region of interest" description="Disordered" evidence="6">
    <location>
        <begin position="197"/>
        <end position="224"/>
    </location>
</feature>
<proteinExistence type="predicted"/>
<keyword evidence="3 8" id="KW-0732">Signal</keyword>
<evidence type="ECO:0000256" key="5">
    <source>
        <dbReference type="ARBA" id="ARBA00023136"/>
    </source>
</evidence>
<dbReference type="InterPro" id="IPR045265">
    <property type="entry name" value="AIR12_DOMON"/>
</dbReference>
<dbReference type="EMBL" id="OIVN01004445">
    <property type="protein sequence ID" value="SPD17372.1"/>
    <property type="molecule type" value="Genomic_DNA"/>
</dbReference>
<evidence type="ECO:0000256" key="1">
    <source>
        <dbReference type="ARBA" id="ARBA00004370"/>
    </source>
</evidence>
<sequence length="249" mass="26617">MARLCFTLVILALALVVSSGESLTCTSQKFTNNNVYTNCTDLPHLSAYLHWTYNTTTSTLSMAFVAPPAKPEGWVAWAINPNKPAMAGAQTLLAFKDTDNITIKTYDINSPKPSKWGHNLSYGVRDLSAEHSNGTIKIFAKWKLPKNTETVNHVWQVGPGMTKEGLPLSHEMKPDNVQAKGTLQLVVATEGGGGSPALAPQPAAGFVPESAPAPGPAADKKSGSSRIRERISVGFYMALLVILGSLIVV</sequence>
<evidence type="ECO:0000256" key="8">
    <source>
        <dbReference type="SAM" id="SignalP"/>
    </source>
</evidence>
<dbReference type="PROSITE" id="PS50836">
    <property type="entry name" value="DOMON"/>
    <property type="match status" value="1"/>
</dbReference>
<feature type="transmembrane region" description="Helical" evidence="7">
    <location>
        <begin position="231"/>
        <end position="248"/>
    </location>
</feature>
<evidence type="ECO:0000256" key="6">
    <source>
        <dbReference type="SAM" id="MobiDB-lite"/>
    </source>
</evidence>
<feature type="signal peptide" evidence="8">
    <location>
        <begin position="1"/>
        <end position="20"/>
    </location>
</feature>
<name>A0A2N9HYC9_FAGSY</name>
<dbReference type="GO" id="GO:0016020">
    <property type="term" value="C:membrane"/>
    <property type="evidence" value="ECO:0007669"/>
    <property type="project" value="UniProtKB-SubCell"/>
</dbReference>
<dbReference type="CDD" id="cd09629">
    <property type="entry name" value="DOMON_CIL1_like"/>
    <property type="match status" value="1"/>
</dbReference>
<dbReference type="AlphaFoldDB" id="A0A2N9HYC9"/>
<accession>A0A2N9HYC9</accession>
<dbReference type="InterPro" id="IPR005018">
    <property type="entry name" value="DOMON_domain"/>
</dbReference>
<comment type="subcellular location">
    <subcellularLocation>
        <location evidence="1">Membrane</location>
    </subcellularLocation>
</comment>
<protein>
    <recommendedName>
        <fullName evidence="9">DOMON domain-containing protein</fullName>
    </recommendedName>
</protein>
<evidence type="ECO:0000256" key="3">
    <source>
        <dbReference type="ARBA" id="ARBA00022729"/>
    </source>
</evidence>